<evidence type="ECO:0000259" key="2">
    <source>
        <dbReference type="PROSITE" id="PS50020"/>
    </source>
</evidence>
<evidence type="ECO:0000313" key="3">
    <source>
        <dbReference type="EMBL" id="KAK0747692.1"/>
    </source>
</evidence>
<evidence type="ECO:0000256" key="1">
    <source>
        <dbReference type="SAM" id="MobiDB-lite"/>
    </source>
</evidence>
<feature type="domain" description="WW" evidence="2">
    <location>
        <begin position="17"/>
        <end position="51"/>
    </location>
</feature>
<dbReference type="Proteomes" id="UP001172159">
    <property type="component" value="Unassembled WGS sequence"/>
</dbReference>
<feature type="region of interest" description="Disordered" evidence="1">
    <location>
        <begin position="46"/>
        <end position="207"/>
    </location>
</feature>
<proteinExistence type="predicted"/>
<dbReference type="PROSITE" id="PS50020">
    <property type="entry name" value="WW_DOMAIN_2"/>
    <property type="match status" value="1"/>
</dbReference>
<accession>A0AA40K6Z6</accession>
<comment type="caution">
    <text evidence="3">The sequence shown here is derived from an EMBL/GenBank/DDBJ whole genome shotgun (WGS) entry which is preliminary data.</text>
</comment>
<feature type="compositionally biased region" description="Basic and acidic residues" evidence="1">
    <location>
        <begin position="89"/>
        <end position="103"/>
    </location>
</feature>
<dbReference type="SUPFAM" id="SSF51045">
    <property type="entry name" value="WW domain"/>
    <property type="match status" value="1"/>
</dbReference>
<dbReference type="PROSITE" id="PS01159">
    <property type="entry name" value="WW_DOMAIN_1"/>
    <property type="match status" value="1"/>
</dbReference>
<dbReference type="Pfam" id="PF00397">
    <property type="entry name" value="WW"/>
    <property type="match status" value="1"/>
</dbReference>
<dbReference type="InterPro" id="IPR001202">
    <property type="entry name" value="WW_dom"/>
</dbReference>
<dbReference type="AlphaFoldDB" id="A0AA40K6Z6"/>
<protein>
    <recommendedName>
        <fullName evidence="2">WW domain-containing protein</fullName>
    </recommendedName>
</protein>
<reference evidence="3" key="1">
    <citation type="submission" date="2023-06" db="EMBL/GenBank/DDBJ databases">
        <title>Genome-scale phylogeny and comparative genomics of the fungal order Sordariales.</title>
        <authorList>
            <consortium name="Lawrence Berkeley National Laboratory"/>
            <person name="Hensen N."/>
            <person name="Bonometti L."/>
            <person name="Westerberg I."/>
            <person name="Brannstrom I.O."/>
            <person name="Guillou S."/>
            <person name="Cros-Aarteil S."/>
            <person name="Calhoun S."/>
            <person name="Haridas S."/>
            <person name="Kuo A."/>
            <person name="Mondo S."/>
            <person name="Pangilinan J."/>
            <person name="Riley R."/>
            <person name="Labutti K."/>
            <person name="Andreopoulos B."/>
            <person name="Lipzen A."/>
            <person name="Chen C."/>
            <person name="Yanf M."/>
            <person name="Daum C."/>
            <person name="Ng V."/>
            <person name="Clum A."/>
            <person name="Steindorff A."/>
            <person name="Ohm R."/>
            <person name="Martin F."/>
            <person name="Silar P."/>
            <person name="Natvig D."/>
            <person name="Lalanne C."/>
            <person name="Gautier V."/>
            <person name="Ament-Velasquez S.L."/>
            <person name="Kruys A."/>
            <person name="Hutchinson M.I."/>
            <person name="Powell A.J."/>
            <person name="Barry K."/>
            <person name="Miller A.N."/>
            <person name="Grigoriev I.V."/>
            <person name="Debuchy R."/>
            <person name="Gladieux P."/>
            <person name="Thoren M.H."/>
            <person name="Johannesson H."/>
        </authorList>
    </citation>
    <scope>NUCLEOTIDE SEQUENCE</scope>
    <source>
        <strain evidence="3">CBS 540.89</strain>
    </source>
</reference>
<sequence length="207" mass="19919">MAGPGSPGSDGPTYAPPSLPAGWIAQWDAASKKYYFVQLSTGVSQWDLPTEPVPFGNTPAARSDHPYGVPHPNAEIVTHPDGSQTARYPDGRLEPVNPREDGTRAVGGGGQSDRGLGSFLLNSLGGGKQGGKQGGSSSGGGGLAGAVLSGLSGGGSGGHSGGGGGLGGKVASQLVSGIFSSGGSKPSSSPSNNYGGQSSSGAGGLGG</sequence>
<feature type="compositionally biased region" description="Low complexity" evidence="1">
    <location>
        <begin position="113"/>
        <end position="123"/>
    </location>
</feature>
<dbReference type="Gene3D" id="2.20.70.10">
    <property type="match status" value="1"/>
</dbReference>
<name>A0AA40K6Z6_9PEZI</name>
<dbReference type="SMART" id="SM00456">
    <property type="entry name" value="WW"/>
    <property type="match status" value="1"/>
</dbReference>
<organism evidence="3 4">
    <name type="scientific">Apiosordaria backusii</name>
    <dbReference type="NCBI Taxonomy" id="314023"/>
    <lineage>
        <taxon>Eukaryota</taxon>
        <taxon>Fungi</taxon>
        <taxon>Dikarya</taxon>
        <taxon>Ascomycota</taxon>
        <taxon>Pezizomycotina</taxon>
        <taxon>Sordariomycetes</taxon>
        <taxon>Sordariomycetidae</taxon>
        <taxon>Sordariales</taxon>
        <taxon>Lasiosphaeriaceae</taxon>
        <taxon>Apiosordaria</taxon>
    </lineage>
</organism>
<keyword evidence="4" id="KW-1185">Reference proteome</keyword>
<feature type="compositionally biased region" description="Low complexity" evidence="1">
    <location>
        <begin position="169"/>
        <end position="200"/>
    </location>
</feature>
<dbReference type="EMBL" id="JAUKTV010000001">
    <property type="protein sequence ID" value="KAK0747692.1"/>
    <property type="molecule type" value="Genomic_DNA"/>
</dbReference>
<feature type="compositionally biased region" description="Gly residues" evidence="1">
    <location>
        <begin position="151"/>
        <end position="168"/>
    </location>
</feature>
<dbReference type="CDD" id="cd00201">
    <property type="entry name" value="WW"/>
    <property type="match status" value="1"/>
</dbReference>
<feature type="compositionally biased region" description="Gly residues" evidence="1">
    <location>
        <begin position="124"/>
        <end position="144"/>
    </location>
</feature>
<dbReference type="InterPro" id="IPR036020">
    <property type="entry name" value="WW_dom_sf"/>
</dbReference>
<evidence type="ECO:0000313" key="4">
    <source>
        <dbReference type="Proteomes" id="UP001172159"/>
    </source>
</evidence>
<gene>
    <name evidence="3" type="ORF">B0T21DRAFT_9098</name>
</gene>